<dbReference type="Gene3D" id="3.40.50.360">
    <property type="match status" value="1"/>
</dbReference>
<evidence type="ECO:0000259" key="3">
    <source>
        <dbReference type="Pfam" id="PF02525"/>
    </source>
</evidence>
<dbReference type="Pfam" id="PF02525">
    <property type="entry name" value="Flavodoxin_2"/>
    <property type="match status" value="1"/>
</dbReference>
<evidence type="ECO:0000313" key="4">
    <source>
        <dbReference type="EMBL" id="SFB38107.1"/>
    </source>
</evidence>
<gene>
    <name evidence="4" type="ORF">SAMN05421867_11920</name>
</gene>
<dbReference type="SUPFAM" id="SSF52218">
    <property type="entry name" value="Flavoproteins"/>
    <property type="match status" value="1"/>
</dbReference>
<dbReference type="STRING" id="988821.SAMN05421867_11920"/>
<dbReference type="Proteomes" id="UP000199012">
    <property type="component" value="Unassembled WGS sequence"/>
</dbReference>
<protein>
    <submittedName>
        <fullName evidence="4">NAD(P)H dehydrogenase (Quinone)</fullName>
    </submittedName>
</protein>
<evidence type="ECO:0000313" key="5">
    <source>
        <dbReference type="Proteomes" id="UP000199012"/>
    </source>
</evidence>
<dbReference type="PANTHER" id="PTHR10204:SF34">
    <property type="entry name" value="NAD(P)H DEHYDROGENASE [QUINONE] 1 ISOFORM 1"/>
    <property type="match status" value="1"/>
</dbReference>
<dbReference type="InterPro" id="IPR003680">
    <property type="entry name" value="Flavodoxin_fold"/>
</dbReference>
<name>A0A1I1AJM0_9CELL</name>
<dbReference type="GO" id="GO:0003955">
    <property type="term" value="F:NAD(P)H dehydrogenase (quinone) activity"/>
    <property type="evidence" value="ECO:0007669"/>
    <property type="project" value="TreeGrafter"/>
</dbReference>
<dbReference type="PANTHER" id="PTHR10204">
    <property type="entry name" value="NAD P H OXIDOREDUCTASE-RELATED"/>
    <property type="match status" value="1"/>
</dbReference>
<evidence type="ECO:0000256" key="2">
    <source>
        <dbReference type="ARBA" id="ARBA00023002"/>
    </source>
</evidence>
<reference evidence="4 5" key="1">
    <citation type="submission" date="2016-10" db="EMBL/GenBank/DDBJ databases">
        <authorList>
            <person name="de Groot N.N."/>
        </authorList>
    </citation>
    <scope>NUCLEOTIDE SEQUENCE [LARGE SCALE GENOMIC DNA]</scope>
    <source>
        <strain evidence="4 5">CGMCC 4.6945</strain>
    </source>
</reference>
<dbReference type="GO" id="GO:0005829">
    <property type="term" value="C:cytosol"/>
    <property type="evidence" value="ECO:0007669"/>
    <property type="project" value="TreeGrafter"/>
</dbReference>
<proteinExistence type="inferred from homology"/>
<accession>A0A1I1AJM0</accession>
<sequence length="117" mass="12533">MYWWSLPALLKGWVDRVFVAGWAFDLDADGRVVPRLQRLTVHLVPLSGTSARSFARHGYDAAYRTQVEAGVVGYCGARRGVTAFVHDSEDGDRDAVAASVGSAVGEVAEAITGAVPR</sequence>
<keyword evidence="2" id="KW-0560">Oxidoreductase</keyword>
<keyword evidence="5" id="KW-1185">Reference proteome</keyword>
<comment type="similarity">
    <text evidence="1">Belongs to the NAD(P)H dehydrogenase (quinone) family.</text>
</comment>
<evidence type="ECO:0000256" key="1">
    <source>
        <dbReference type="ARBA" id="ARBA00006252"/>
    </source>
</evidence>
<dbReference type="InterPro" id="IPR051545">
    <property type="entry name" value="NAD(P)H_dehydrogenase_qn"/>
</dbReference>
<dbReference type="AlphaFoldDB" id="A0A1I1AJM0"/>
<dbReference type="InterPro" id="IPR029039">
    <property type="entry name" value="Flavoprotein-like_sf"/>
</dbReference>
<feature type="domain" description="Flavodoxin-like fold" evidence="3">
    <location>
        <begin position="1"/>
        <end position="96"/>
    </location>
</feature>
<organism evidence="4 5">
    <name type="scientific">Cellulomonas marina</name>
    <dbReference type="NCBI Taxonomy" id="988821"/>
    <lineage>
        <taxon>Bacteria</taxon>
        <taxon>Bacillati</taxon>
        <taxon>Actinomycetota</taxon>
        <taxon>Actinomycetes</taxon>
        <taxon>Micrococcales</taxon>
        <taxon>Cellulomonadaceae</taxon>
        <taxon>Cellulomonas</taxon>
    </lineage>
</organism>
<dbReference type="EMBL" id="FOKA01000019">
    <property type="protein sequence ID" value="SFB38107.1"/>
    <property type="molecule type" value="Genomic_DNA"/>
</dbReference>